<reference evidence="1 2" key="1">
    <citation type="submission" date="2021-06" db="EMBL/GenBank/DDBJ databases">
        <authorList>
            <person name="Kallberg Y."/>
            <person name="Tangrot J."/>
            <person name="Rosling A."/>
        </authorList>
    </citation>
    <scope>NUCLEOTIDE SEQUENCE [LARGE SCALE GENOMIC DNA]</scope>
    <source>
        <strain evidence="1 2">120-4 pot B 10/14</strain>
    </source>
</reference>
<keyword evidence="2" id="KW-1185">Reference proteome</keyword>
<accession>A0ABN7X8Z9</accession>
<name>A0ABN7X8Z9_GIGMA</name>
<dbReference type="Proteomes" id="UP000789901">
    <property type="component" value="Unassembled WGS sequence"/>
</dbReference>
<gene>
    <name evidence="1" type="ORF">GMARGA_LOCUS39694</name>
</gene>
<proteinExistence type="predicted"/>
<evidence type="ECO:0000313" key="1">
    <source>
        <dbReference type="EMBL" id="CAG8849401.1"/>
    </source>
</evidence>
<evidence type="ECO:0000313" key="2">
    <source>
        <dbReference type="Proteomes" id="UP000789901"/>
    </source>
</evidence>
<comment type="caution">
    <text evidence="1">The sequence shown here is derived from an EMBL/GenBank/DDBJ whole genome shotgun (WGS) entry which is preliminary data.</text>
</comment>
<organism evidence="1 2">
    <name type="scientific">Gigaspora margarita</name>
    <dbReference type="NCBI Taxonomy" id="4874"/>
    <lineage>
        <taxon>Eukaryota</taxon>
        <taxon>Fungi</taxon>
        <taxon>Fungi incertae sedis</taxon>
        <taxon>Mucoromycota</taxon>
        <taxon>Glomeromycotina</taxon>
        <taxon>Glomeromycetes</taxon>
        <taxon>Diversisporales</taxon>
        <taxon>Gigasporaceae</taxon>
        <taxon>Gigaspora</taxon>
    </lineage>
</organism>
<sequence>EYLATIKSNFPYKTYTCKGNPIIQYYNILRNESQNETTFNEEYIIQKSSSRGYNIELLKDLFKNNGTLSTYEEN</sequence>
<protein>
    <submittedName>
        <fullName evidence="1">44667_t:CDS:1</fullName>
    </submittedName>
</protein>
<dbReference type="EMBL" id="CAJVQB010096038">
    <property type="protein sequence ID" value="CAG8849401.1"/>
    <property type="molecule type" value="Genomic_DNA"/>
</dbReference>
<feature type="non-terminal residue" evidence="1">
    <location>
        <position position="1"/>
    </location>
</feature>